<dbReference type="VEuPathDB" id="AmoebaDB:EHI5A_007510"/>
<reference evidence="12 13" key="1">
    <citation type="submission" date="2016-05" db="EMBL/GenBank/DDBJ databases">
        <title>First whole genome sequencing of Entamoeba histolytica HM1:IMSS-clone-6.</title>
        <authorList>
            <person name="Mukherjee Avik.K."/>
            <person name="Izumyama S."/>
            <person name="Nakada-Tsukui K."/>
            <person name="Nozaki T."/>
        </authorList>
    </citation>
    <scope>NUCLEOTIDE SEQUENCE [LARGE SCALE GENOMIC DNA]</scope>
    <source>
        <strain evidence="12 13">HM1:IMSS clone 6</strain>
    </source>
</reference>
<protein>
    <recommendedName>
        <fullName evidence="3">Swi5-dependent recombination DNA repair protein 1 homolog</fullName>
    </recommendedName>
    <alternativeName>
        <fullName evidence="10">Meiosis protein 5 homolog</fullName>
    </alternativeName>
</protein>
<dbReference type="Proteomes" id="UP000078387">
    <property type="component" value="Unassembled WGS sequence"/>
</dbReference>
<dbReference type="PANTHER" id="PTHR28643">
    <property type="entry name" value="SWI5-DEPENDENT RECOMBINATION DNA REPAIR PROTEIN 1 HOMOLOG"/>
    <property type="match status" value="1"/>
</dbReference>
<keyword evidence="8" id="KW-0234">DNA repair</keyword>
<keyword evidence="9" id="KW-0539">Nucleus</keyword>
<keyword evidence="6 11" id="KW-0175">Coiled coil</keyword>
<sequence>MGEDALALKILESIGKANEIFFSEKDLQGFGKITNHRINEFKKSLQILEDAKVIQKITSHDEVYYIPLKEKKSSQGAIRKSTSSTKGRLRVSVTPSCKYKLNSQSTIDDLPKDINELKLLKVELICKYQKTQKQLKAMEAKAKSAKKCEGKNLDQLIKKWKTISRDLLVDIQHNEMCRNENGDQFSMGELIKRLDIDSRVIGFDPEADEFVDD</sequence>
<proteinExistence type="inferred from homology"/>
<dbReference type="VEuPathDB" id="AmoebaDB:EHI7A_003010"/>
<gene>
    <name evidence="12" type="ORF">CL6EHI_158190</name>
</gene>
<evidence type="ECO:0000256" key="11">
    <source>
        <dbReference type="SAM" id="Coils"/>
    </source>
</evidence>
<evidence type="ECO:0000256" key="7">
    <source>
        <dbReference type="ARBA" id="ARBA00023163"/>
    </source>
</evidence>
<dbReference type="GO" id="GO:0003713">
    <property type="term" value="F:transcription coactivator activity"/>
    <property type="evidence" value="ECO:0007669"/>
    <property type="project" value="InterPro"/>
</dbReference>
<dbReference type="GO" id="GO:0000724">
    <property type="term" value="P:double-strand break repair via homologous recombination"/>
    <property type="evidence" value="ECO:0007669"/>
    <property type="project" value="InterPro"/>
</dbReference>
<comment type="similarity">
    <text evidence="2">Belongs to the SFR1/MEI5 family.</text>
</comment>
<evidence type="ECO:0000256" key="10">
    <source>
        <dbReference type="ARBA" id="ARBA00033234"/>
    </source>
</evidence>
<dbReference type="PANTHER" id="PTHR28643:SF1">
    <property type="entry name" value="SWI5-DEPENDENT RECOMBINATION DNA REPAIR PROTEIN 1 HOMOLOG"/>
    <property type="match status" value="1"/>
</dbReference>
<dbReference type="VEuPathDB" id="AmoebaDB:KM1_011620"/>
<evidence type="ECO:0000256" key="5">
    <source>
        <dbReference type="ARBA" id="ARBA00023015"/>
    </source>
</evidence>
<evidence type="ECO:0000256" key="1">
    <source>
        <dbReference type="ARBA" id="ARBA00004123"/>
    </source>
</evidence>
<organism evidence="12 13">
    <name type="scientific">Entamoeba histolytica</name>
    <dbReference type="NCBI Taxonomy" id="5759"/>
    <lineage>
        <taxon>Eukaryota</taxon>
        <taxon>Amoebozoa</taxon>
        <taxon>Evosea</taxon>
        <taxon>Archamoebae</taxon>
        <taxon>Mastigamoebida</taxon>
        <taxon>Entamoebidae</taxon>
        <taxon>Entamoeba</taxon>
    </lineage>
</organism>
<evidence type="ECO:0000256" key="4">
    <source>
        <dbReference type="ARBA" id="ARBA00022763"/>
    </source>
</evidence>
<keyword evidence="4" id="KW-0227">DNA damage</keyword>
<evidence type="ECO:0000313" key="12">
    <source>
        <dbReference type="EMBL" id="GAT95440.1"/>
    </source>
</evidence>
<dbReference type="OMA" id="HNELCRN"/>
<dbReference type="EMBL" id="BDEQ01000001">
    <property type="protein sequence ID" value="GAT95440.1"/>
    <property type="molecule type" value="Genomic_DNA"/>
</dbReference>
<dbReference type="Gene3D" id="6.10.140.1020">
    <property type="match status" value="1"/>
</dbReference>
<dbReference type="AlphaFoldDB" id="A0A5K1VCP3"/>
<evidence type="ECO:0000256" key="9">
    <source>
        <dbReference type="ARBA" id="ARBA00023242"/>
    </source>
</evidence>
<dbReference type="Pfam" id="PF10376">
    <property type="entry name" value="Mei5"/>
    <property type="match status" value="1"/>
</dbReference>
<evidence type="ECO:0000256" key="8">
    <source>
        <dbReference type="ARBA" id="ARBA00023204"/>
    </source>
</evidence>
<evidence type="ECO:0000256" key="6">
    <source>
        <dbReference type="ARBA" id="ARBA00023054"/>
    </source>
</evidence>
<name>A0A5K1VCP3_ENTHI</name>
<dbReference type="GO" id="GO:0032798">
    <property type="term" value="C:Swi5-Sfr1 complex"/>
    <property type="evidence" value="ECO:0007669"/>
    <property type="project" value="InterPro"/>
</dbReference>
<evidence type="ECO:0000256" key="3">
    <source>
        <dbReference type="ARBA" id="ARBA00014688"/>
    </source>
</evidence>
<comment type="subcellular location">
    <subcellularLocation>
        <location evidence="1">Nucleus</location>
    </subcellularLocation>
</comment>
<keyword evidence="5" id="KW-0805">Transcription regulation</keyword>
<dbReference type="InterPro" id="IPR018468">
    <property type="entry name" value="SFR1/Mei5"/>
</dbReference>
<keyword evidence="7" id="KW-0804">Transcription</keyword>
<evidence type="ECO:0000313" key="13">
    <source>
        <dbReference type="Proteomes" id="UP000078387"/>
    </source>
</evidence>
<feature type="coiled-coil region" evidence="11">
    <location>
        <begin position="114"/>
        <end position="148"/>
    </location>
</feature>
<comment type="caution">
    <text evidence="12">The sequence shown here is derived from an EMBL/GenBank/DDBJ whole genome shotgun (WGS) entry which is preliminary data.</text>
</comment>
<dbReference type="VEuPathDB" id="AmoebaDB:EHI_158190"/>
<accession>A0A5K1VCP3</accession>
<dbReference type="InterPro" id="IPR042429">
    <property type="entry name" value="SFR1"/>
</dbReference>
<evidence type="ECO:0000256" key="2">
    <source>
        <dbReference type="ARBA" id="ARBA00008729"/>
    </source>
</evidence>